<evidence type="ECO:0000259" key="1">
    <source>
        <dbReference type="SMART" id="SM00943"/>
    </source>
</evidence>
<dbReference type="CDD" id="cd04859">
    <property type="entry name" value="Prim_Pol"/>
    <property type="match status" value="1"/>
</dbReference>
<protein>
    <recommendedName>
        <fullName evidence="1">DNA primase/polymerase bifunctional N-terminal domain-containing protein</fullName>
    </recommendedName>
</protein>
<name>A0A3Q9GL85_9ACTO</name>
<evidence type="ECO:0000313" key="2">
    <source>
        <dbReference type="EMBL" id="AZR06351.1"/>
    </source>
</evidence>
<dbReference type="Gene3D" id="3.30.720.160">
    <property type="entry name" value="Bifunctional DNA primase/polymerase, N-terminal"/>
    <property type="match status" value="1"/>
</dbReference>
<organism evidence="2 3">
    <name type="scientific">Trueperella pyogenes</name>
    <dbReference type="NCBI Taxonomy" id="1661"/>
    <lineage>
        <taxon>Bacteria</taxon>
        <taxon>Bacillati</taxon>
        <taxon>Actinomycetota</taxon>
        <taxon>Actinomycetes</taxon>
        <taxon>Actinomycetales</taxon>
        <taxon>Actinomycetaceae</taxon>
        <taxon>Trueperella</taxon>
    </lineage>
</organism>
<gene>
    <name evidence="2" type="ORF">EBQ10_02960</name>
</gene>
<dbReference type="EMBL" id="CP033905">
    <property type="protein sequence ID" value="AZR06351.1"/>
    <property type="molecule type" value="Genomic_DNA"/>
</dbReference>
<dbReference type="Proteomes" id="UP000275951">
    <property type="component" value="Chromosome"/>
</dbReference>
<sequence length="210" mass="23157">MSSIFDTLTFALDTTPHVIRDYIDTYDPEPDDARARFTAPDALTAAAHWYAANGIPVFPCKPGSKTPATSHGFKDATTNTGQITQWWTTNPQYNIAIPTGLFFDVLDIDHPTLAWPQLRQEITTQTLTPFQAVHTPRGLHLYLPPRPETRNTTNIVPGADFRAKGGYVLAPPSIITPSPAYPGGRYRWAGTIWPTPGEFTQHDAVREAAA</sequence>
<dbReference type="RefSeq" id="WP_126919846.1">
    <property type="nucleotide sequence ID" value="NZ_CP033905.1"/>
</dbReference>
<reference evidence="2 3" key="1">
    <citation type="submission" date="2018-11" db="EMBL/GenBank/DDBJ databases">
        <title>Multidrug-resistant genes are associated with an 42-kb island TGI1 carrying a complex class 1 integron in a Trueperella pyogenes.</title>
        <authorList>
            <person name="Dong W."/>
        </authorList>
    </citation>
    <scope>NUCLEOTIDE SEQUENCE [LARGE SCALE GENOMIC DNA]</scope>
    <source>
        <strain evidence="2 3">TP4</strain>
    </source>
</reference>
<dbReference type="SUPFAM" id="SSF56747">
    <property type="entry name" value="Prim-pol domain"/>
    <property type="match status" value="1"/>
</dbReference>
<accession>A0A3Q9GL85</accession>
<dbReference type="Pfam" id="PF09250">
    <property type="entry name" value="Prim-Pol"/>
    <property type="match status" value="1"/>
</dbReference>
<evidence type="ECO:0000313" key="3">
    <source>
        <dbReference type="Proteomes" id="UP000275951"/>
    </source>
</evidence>
<proteinExistence type="predicted"/>
<dbReference type="SMART" id="SM00943">
    <property type="entry name" value="Prim-Pol"/>
    <property type="match status" value="1"/>
</dbReference>
<feature type="domain" description="DNA primase/polymerase bifunctional N-terminal" evidence="1">
    <location>
        <begin position="47"/>
        <end position="199"/>
    </location>
</feature>
<dbReference type="AlphaFoldDB" id="A0A3Q9GL85"/>
<dbReference type="InterPro" id="IPR015330">
    <property type="entry name" value="DNA_primase/pol_bifunc_N"/>
</dbReference>